<comment type="caution">
    <text evidence="2">The sequence shown here is derived from an EMBL/GenBank/DDBJ whole genome shotgun (WGS) entry which is preliminary data.</text>
</comment>
<keyword evidence="2" id="KW-0132">Cell division</keyword>
<sequence>MSRVDLMIGGRDYAVACSPGEEDHVRLLGRIIEEKMDALPGTTNQSEVRSMLFAALLLADEVQELRQQADQGAPDTPPADPALGERLDAVAARLEQLAASVEGLF</sequence>
<protein>
    <submittedName>
        <fullName evidence="2">Cell division protein ZapA</fullName>
    </submittedName>
</protein>
<dbReference type="RefSeq" id="WP_183624244.1">
    <property type="nucleotide sequence ID" value="NZ_JACIDX010000005.1"/>
</dbReference>
<keyword evidence="3" id="KW-1185">Reference proteome</keyword>
<evidence type="ECO:0000313" key="2">
    <source>
        <dbReference type="EMBL" id="MBB3954618.1"/>
    </source>
</evidence>
<feature type="region of interest" description="Disordered" evidence="1">
    <location>
        <begin position="66"/>
        <end position="85"/>
    </location>
</feature>
<dbReference type="InterPro" id="IPR007838">
    <property type="entry name" value="Cell_div_ZapA-like"/>
</dbReference>
<dbReference type="InterPro" id="IPR042233">
    <property type="entry name" value="Cell_div_ZapA_N"/>
</dbReference>
<accession>A0A7W6CDM8</accession>
<organism evidence="2 3">
    <name type="scientific">Novosphingobium sediminicola</name>
    <dbReference type="NCBI Taxonomy" id="563162"/>
    <lineage>
        <taxon>Bacteria</taxon>
        <taxon>Pseudomonadati</taxon>
        <taxon>Pseudomonadota</taxon>
        <taxon>Alphaproteobacteria</taxon>
        <taxon>Sphingomonadales</taxon>
        <taxon>Sphingomonadaceae</taxon>
        <taxon>Novosphingobium</taxon>
    </lineage>
</organism>
<evidence type="ECO:0000313" key="3">
    <source>
        <dbReference type="Proteomes" id="UP000548867"/>
    </source>
</evidence>
<dbReference type="SUPFAM" id="SSF102829">
    <property type="entry name" value="Cell division protein ZapA-like"/>
    <property type="match status" value="1"/>
</dbReference>
<proteinExistence type="predicted"/>
<dbReference type="AlphaFoldDB" id="A0A7W6CDM8"/>
<dbReference type="EMBL" id="JACIDX010000005">
    <property type="protein sequence ID" value="MBB3954618.1"/>
    <property type="molecule type" value="Genomic_DNA"/>
</dbReference>
<dbReference type="Gene3D" id="3.30.160.880">
    <property type="entry name" value="Cell division protein ZapA protomer, N-terminal domain"/>
    <property type="match status" value="1"/>
</dbReference>
<dbReference type="Proteomes" id="UP000548867">
    <property type="component" value="Unassembled WGS sequence"/>
</dbReference>
<evidence type="ECO:0000256" key="1">
    <source>
        <dbReference type="SAM" id="MobiDB-lite"/>
    </source>
</evidence>
<reference evidence="2 3" key="1">
    <citation type="submission" date="2020-08" db="EMBL/GenBank/DDBJ databases">
        <title>Genomic Encyclopedia of Type Strains, Phase IV (KMG-IV): sequencing the most valuable type-strain genomes for metagenomic binning, comparative biology and taxonomic classification.</title>
        <authorList>
            <person name="Goeker M."/>
        </authorList>
    </citation>
    <scope>NUCLEOTIDE SEQUENCE [LARGE SCALE GENOMIC DNA]</scope>
    <source>
        <strain evidence="2 3">DSM 27057</strain>
    </source>
</reference>
<gene>
    <name evidence="2" type="ORF">GGR38_001557</name>
</gene>
<keyword evidence="2" id="KW-0131">Cell cycle</keyword>
<name>A0A7W6CDM8_9SPHN</name>
<dbReference type="Pfam" id="PF05164">
    <property type="entry name" value="ZapA"/>
    <property type="match status" value="1"/>
</dbReference>
<dbReference type="InterPro" id="IPR036192">
    <property type="entry name" value="Cell_div_ZapA-like_sf"/>
</dbReference>
<dbReference type="GO" id="GO:0051301">
    <property type="term" value="P:cell division"/>
    <property type="evidence" value="ECO:0007669"/>
    <property type="project" value="UniProtKB-KW"/>
</dbReference>